<dbReference type="GO" id="GO:0000398">
    <property type="term" value="P:mRNA splicing, via spliceosome"/>
    <property type="evidence" value="ECO:0007669"/>
    <property type="project" value="TreeGrafter"/>
</dbReference>
<dbReference type="RefSeq" id="XP_022462274.1">
    <property type="nucleotide sequence ID" value="XM_022607752.1"/>
</dbReference>
<dbReference type="AlphaFoldDB" id="J7REQ2"/>
<dbReference type="InterPro" id="IPR001680">
    <property type="entry name" value="WD40_rpt"/>
</dbReference>
<accession>J7REQ2</accession>
<proteinExistence type="predicted"/>
<dbReference type="GO" id="GO:0000781">
    <property type="term" value="C:chromosome, telomeric region"/>
    <property type="evidence" value="ECO:0007669"/>
    <property type="project" value="GOC"/>
</dbReference>
<dbReference type="HOGENOM" id="CLU_000288_57_1_1"/>
<dbReference type="GO" id="GO:0046540">
    <property type="term" value="C:U4/U6 x U5 tri-snRNP complex"/>
    <property type="evidence" value="ECO:0007669"/>
    <property type="project" value="TreeGrafter"/>
</dbReference>
<dbReference type="SUPFAM" id="SSF50978">
    <property type="entry name" value="WD40 repeat-like"/>
    <property type="match status" value="1"/>
</dbReference>
<dbReference type="Pfam" id="PF00400">
    <property type="entry name" value="WD40"/>
    <property type="match status" value="3"/>
</dbReference>
<dbReference type="Gene3D" id="2.130.10.10">
    <property type="entry name" value="YVTN repeat-like/Quinoprotein amine dehydrogenase"/>
    <property type="match status" value="1"/>
</dbReference>
<dbReference type="KEGG" id="kng:KNAG_0A03450"/>
<dbReference type="GO" id="GO:0031509">
    <property type="term" value="P:subtelomeric heterochromatin formation"/>
    <property type="evidence" value="ECO:0007669"/>
    <property type="project" value="EnsemblFungi"/>
</dbReference>
<dbReference type="SMART" id="SM00320">
    <property type="entry name" value="WD40"/>
    <property type="match status" value="6"/>
</dbReference>
<dbReference type="PROSITE" id="PS50294">
    <property type="entry name" value="WD_REPEATS_REGION"/>
    <property type="match status" value="1"/>
</dbReference>
<sequence length="310" mass="33426">MFQLEEQFNVTRGATRAVFSGDGSRIAVACGRKVIVRDSDGGMQDLSLQHAGPVSDVAWSPDGECLATAADDFTVCVTHVAYGPLHRLASHTAPVVAVRYNSRGNLLYSASLDESIKVWDTLSGSLLKTISAHSEAVVAVDLPRGDDADCSLLASGSHDGLIRLFDSVSGHCLRTLTYDKDWQLGKGVVPVVQVQFTRNARFLLVRTLDGALKLWDCVNGTVVRSFPWGTASSSQLTHACGQGVLYTAEQPVVLAGGETGEIHCWDAQSKQHVQELQLSAAPVISIDCWGDTMVALTLDGQCTRWRWVQV</sequence>
<keyword evidence="1" id="KW-0853">WD repeat</keyword>
<evidence type="ECO:0000313" key="3">
    <source>
        <dbReference type="Proteomes" id="UP000006310"/>
    </source>
</evidence>
<dbReference type="PANTHER" id="PTHR19846:SF0">
    <property type="entry name" value="PRE-MRNA PROCESSING FACTOR 4"/>
    <property type="match status" value="1"/>
</dbReference>
<dbReference type="GO" id="GO:0017070">
    <property type="term" value="F:U6 snRNA binding"/>
    <property type="evidence" value="ECO:0007669"/>
    <property type="project" value="TreeGrafter"/>
</dbReference>
<feature type="repeat" description="WD" evidence="1">
    <location>
        <begin position="88"/>
        <end position="129"/>
    </location>
</feature>
<name>J7REQ2_HUIN7</name>
<dbReference type="PANTHER" id="PTHR19846">
    <property type="entry name" value="WD40 REPEAT PROTEIN"/>
    <property type="match status" value="1"/>
</dbReference>
<evidence type="ECO:0000313" key="2">
    <source>
        <dbReference type="EMBL" id="CCK68028.1"/>
    </source>
</evidence>
<dbReference type="GO" id="GO:1903341">
    <property type="term" value="P:regulation of meiotic DNA double-strand break formation"/>
    <property type="evidence" value="ECO:0007669"/>
    <property type="project" value="EnsemblFungi"/>
</dbReference>
<reference evidence="2 3" key="1">
    <citation type="journal article" date="2011" name="Proc. Natl. Acad. Sci. U.S.A.">
        <title>Evolutionary erosion of yeast sex chromosomes by mating-type switching accidents.</title>
        <authorList>
            <person name="Gordon J.L."/>
            <person name="Armisen D."/>
            <person name="Proux-Wera E."/>
            <person name="Oheigeartaigh S.S."/>
            <person name="Byrne K.P."/>
            <person name="Wolfe K.H."/>
        </authorList>
    </citation>
    <scope>NUCLEOTIDE SEQUENCE [LARGE SCALE GENOMIC DNA]</scope>
    <source>
        <strain evidence="3">ATCC MYA-139 / BCRC 22969 / CBS 8797 / CCRC 22969 / KCTC 17520 / NBRC 10181 / NCYC 3082</strain>
    </source>
</reference>
<dbReference type="PROSITE" id="PS50082">
    <property type="entry name" value="WD_REPEATS_2"/>
    <property type="match status" value="2"/>
</dbReference>
<evidence type="ECO:0000256" key="1">
    <source>
        <dbReference type="PROSITE-ProRule" id="PRU00221"/>
    </source>
</evidence>
<dbReference type="InterPro" id="IPR036322">
    <property type="entry name" value="WD40_repeat_dom_sf"/>
</dbReference>
<dbReference type="GeneID" id="34523663"/>
<dbReference type="eggNOG" id="KOG0266">
    <property type="taxonomic scope" value="Eukaryota"/>
</dbReference>
<feature type="repeat" description="WD" evidence="1">
    <location>
        <begin position="191"/>
        <end position="225"/>
    </location>
</feature>
<dbReference type="InterPro" id="IPR015943">
    <property type="entry name" value="WD40/YVTN_repeat-like_dom_sf"/>
</dbReference>
<keyword evidence="3" id="KW-1185">Reference proteome</keyword>
<dbReference type="GO" id="GO:0000723">
    <property type="term" value="P:telomere maintenance"/>
    <property type="evidence" value="ECO:0007669"/>
    <property type="project" value="EnsemblFungi"/>
</dbReference>
<dbReference type="GO" id="GO:0048188">
    <property type="term" value="C:Set1C/COMPASS complex"/>
    <property type="evidence" value="ECO:0007669"/>
    <property type="project" value="EnsemblFungi"/>
</dbReference>
<dbReference type="EMBL" id="HE978314">
    <property type="protein sequence ID" value="CCK68028.1"/>
    <property type="molecule type" value="Genomic_DNA"/>
</dbReference>
<dbReference type="OMA" id="NYALKCT"/>
<reference evidence="3" key="2">
    <citation type="submission" date="2012-08" db="EMBL/GenBank/DDBJ databases">
        <title>Genome sequence of Kazachstania naganishii.</title>
        <authorList>
            <person name="Gordon J.L."/>
            <person name="Armisen D."/>
            <person name="Proux-Wera E."/>
            <person name="OhEigeartaigh S.S."/>
            <person name="Byrne K.P."/>
            <person name="Wolfe K.H."/>
        </authorList>
    </citation>
    <scope>NUCLEOTIDE SEQUENCE [LARGE SCALE GENOMIC DNA]</scope>
    <source>
        <strain evidence="3">ATCC MYA-139 / BCRC 22969 / CBS 8797 / CCRC 22969 / KCTC 17520 / NBRC 10181 / NCYC 3082</strain>
    </source>
</reference>
<protein>
    <submittedName>
        <fullName evidence="2">Uncharacterized protein</fullName>
    </submittedName>
</protein>
<organism evidence="2 3">
    <name type="scientific">Huiozyma naganishii (strain ATCC MYA-139 / BCRC 22969 / CBS 8797 / KCTC 17520 / NBRC 10181 / NCYC 3082 / Yp74L-3)</name>
    <name type="common">Yeast</name>
    <name type="synonym">Kazachstania naganishii</name>
    <dbReference type="NCBI Taxonomy" id="1071383"/>
    <lineage>
        <taxon>Eukaryota</taxon>
        <taxon>Fungi</taxon>
        <taxon>Dikarya</taxon>
        <taxon>Ascomycota</taxon>
        <taxon>Saccharomycotina</taxon>
        <taxon>Saccharomycetes</taxon>
        <taxon>Saccharomycetales</taxon>
        <taxon>Saccharomycetaceae</taxon>
        <taxon>Huiozyma</taxon>
    </lineage>
</organism>
<dbReference type="OrthoDB" id="674604at2759"/>
<dbReference type="GO" id="GO:0042800">
    <property type="term" value="F:histone H3K4 methyltransferase activity"/>
    <property type="evidence" value="ECO:0007669"/>
    <property type="project" value="EnsemblFungi"/>
</dbReference>
<dbReference type="Proteomes" id="UP000006310">
    <property type="component" value="Chromosome 1"/>
</dbReference>
<dbReference type="GO" id="GO:0030621">
    <property type="term" value="F:U4 snRNA binding"/>
    <property type="evidence" value="ECO:0007669"/>
    <property type="project" value="TreeGrafter"/>
</dbReference>
<gene>
    <name evidence="2" type="primary">KNAG0A03450</name>
    <name evidence="2" type="ordered locus">KNAG_0A03450</name>
</gene>
<dbReference type="STRING" id="1071383.J7REQ2"/>